<keyword evidence="3" id="KW-1185">Reference proteome</keyword>
<protein>
    <submittedName>
        <fullName evidence="2">Uncharacterized protein</fullName>
    </submittedName>
</protein>
<reference evidence="2 3" key="1">
    <citation type="submission" date="2019-05" db="EMBL/GenBank/DDBJ databases">
        <title>Another draft genome of Portunus trituberculatus and its Hox gene families provides insights of decapod evolution.</title>
        <authorList>
            <person name="Jeong J.-H."/>
            <person name="Song I."/>
            <person name="Kim S."/>
            <person name="Choi T."/>
            <person name="Kim D."/>
            <person name="Ryu S."/>
            <person name="Kim W."/>
        </authorList>
    </citation>
    <scope>NUCLEOTIDE SEQUENCE [LARGE SCALE GENOMIC DNA]</scope>
    <source>
        <tissue evidence="2">Muscle</tissue>
    </source>
</reference>
<dbReference type="Proteomes" id="UP000324222">
    <property type="component" value="Unassembled WGS sequence"/>
</dbReference>
<name>A0A5B7HTU6_PORTR</name>
<feature type="region of interest" description="Disordered" evidence="1">
    <location>
        <begin position="33"/>
        <end position="62"/>
    </location>
</feature>
<sequence length="62" mass="6931">MNMETRGGTEGVNIFPNSFLHDVHCYDTTRPALTAAPQHRHNTTTTPPPVPTNTCHSRTLMR</sequence>
<accession>A0A5B7HTU6</accession>
<organism evidence="2 3">
    <name type="scientific">Portunus trituberculatus</name>
    <name type="common">Swimming crab</name>
    <name type="synonym">Neptunus trituberculatus</name>
    <dbReference type="NCBI Taxonomy" id="210409"/>
    <lineage>
        <taxon>Eukaryota</taxon>
        <taxon>Metazoa</taxon>
        <taxon>Ecdysozoa</taxon>
        <taxon>Arthropoda</taxon>
        <taxon>Crustacea</taxon>
        <taxon>Multicrustacea</taxon>
        <taxon>Malacostraca</taxon>
        <taxon>Eumalacostraca</taxon>
        <taxon>Eucarida</taxon>
        <taxon>Decapoda</taxon>
        <taxon>Pleocyemata</taxon>
        <taxon>Brachyura</taxon>
        <taxon>Eubrachyura</taxon>
        <taxon>Portunoidea</taxon>
        <taxon>Portunidae</taxon>
        <taxon>Portuninae</taxon>
        <taxon>Portunus</taxon>
    </lineage>
</organism>
<evidence type="ECO:0000313" key="2">
    <source>
        <dbReference type="EMBL" id="MPC72667.1"/>
    </source>
</evidence>
<proteinExistence type="predicted"/>
<dbReference type="AlphaFoldDB" id="A0A5B7HTU6"/>
<evidence type="ECO:0000313" key="3">
    <source>
        <dbReference type="Proteomes" id="UP000324222"/>
    </source>
</evidence>
<evidence type="ECO:0000256" key="1">
    <source>
        <dbReference type="SAM" id="MobiDB-lite"/>
    </source>
</evidence>
<gene>
    <name evidence="2" type="ORF">E2C01_066979</name>
</gene>
<dbReference type="EMBL" id="VSRR010035155">
    <property type="protein sequence ID" value="MPC72667.1"/>
    <property type="molecule type" value="Genomic_DNA"/>
</dbReference>
<comment type="caution">
    <text evidence="2">The sequence shown here is derived from an EMBL/GenBank/DDBJ whole genome shotgun (WGS) entry which is preliminary data.</text>
</comment>